<organism evidence="1">
    <name type="scientific">marine sediment metagenome</name>
    <dbReference type="NCBI Taxonomy" id="412755"/>
    <lineage>
        <taxon>unclassified sequences</taxon>
        <taxon>metagenomes</taxon>
        <taxon>ecological metagenomes</taxon>
    </lineage>
</organism>
<protein>
    <submittedName>
        <fullName evidence="1">Uncharacterized protein</fullName>
    </submittedName>
</protein>
<comment type="caution">
    <text evidence="1">The sequence shown here is derived from an EMBL/GenBank/DDBJ whole genome shotgun (WGS) entry which is preliminary data.</text>
</comment>
<gene>
    <name evidence="1" type="ORF">LCGC14_1262540</name>
</gene>
<evidence type="ECO:0000313" key="1">
    <source>
        <dbReference type="EMBL" id="KKM88060.1"/>
    </source>
</evidence>
<dbReference type="EMBL" id="LAZR01007012">
    <property type="protein sequence ID" value="KKM88060.1"/>
    <property type="molecule type" value="Genomic_DNA"/>
</dbReference>
<dbReference type="AlphaFoldDB" id="A0A0F9NH06"/>
<reference evidence="1" key="1">
    <citation type="journal article" date="2015" name="Nature">
        <title>Complex archaea that bridge the gap between prokaryotes and eukaryotes.</title>
        <authorList>
            <person name="Spang A."/>
            <person name="Saw J.H."/>
            <person name="Jorgensen S.L."/>
            <person name="Zaremba-Niedzwiedzka K."/>
            <person name="Martijn J."/>
            <person name="Lind A.E."/>
            <person name="van Eijk R."/>
            <person name="Schleper C."/>
            <person name="Guy L."/>
            <person name="Ettema T.J."/>
        </authorList>
    </citation>
    <scope>NUCLEOTIDE SEQUENCE</scope>
</reference>
<accession>A0A0F9NH06</accession>
<proteinExistence type="predicted"/>
<sequence>MLVRLEALNEGNTSHDYISLEKDFTYTPAANEVFSSVLRLVMGVGLVFYVQPEHI</sequence>
<name>A0A0F9NH06_9ZZZZ</name>